<feature type="compositionally biased region" description="Low complexity" evidence="1">
    <location>
        <begin position="229"/>
        <end position="240"/>
    </location>
</feature>
<feature type="compositionally biased region" description="Polar residues" evidence="1">
    <location>
        <begin position="1429"/>
        <end position="1450"/>
    </location>
</feature>
<organism evidence="2 3">
    <name type="scientific">Microdochium bolleyi</name>
    <dbReference type="NCBI Taxonomy" id="196109"/>
    <lineage>
        <taxon>Eukaryota</taxon>
        <taxon>Fungi</taxon>
        <taxon>Dikarya</taxon>
        <taxon>Ascomycota</taxon>
        <taxon>Pezizomycotina</taxon>
        <taxon>Sordariomycetes</taxon>
        <taxon>Xylariomycetidae</taxon>
        <taxon>Xylariales</taxon>
        <taxon>Microdochiaceae</taxon>
        <taxon>Microdochium</taxon>
    </lineage>
</organism>
<feature type="compositionally biased region" description="Polar residues" evidence="1">
    <location>
        <begin position="1010"/>
        <end position="1028"/>
    </location>
</feature>
<dbReference type="STRING" id="196109.A0A136J9I4"/>
<feature type="region of interest" description="Disordered" evidence="1">
    <location>
        <begin position="1225"/>
        <end position="1516"/>
    </location>
</feature>
<feature type="region of interest" description="Disordered" evidence="1">
    <location>
        <begin position="430"/>
        <end position="487"/>
    </location>
</feature>
<feature type="compositionally biased region" description="Basic residues" evidence="1">
    <location>
        <begin position="1227"/>
        <end position="1240"/>
    </location>
</feature>
<dbReference type="Proteomes" id="UP000070501">
    <property type="component" value="Unassembled WGS sequence"/>
</dbReference>
<name>A0A136J9I4_9PEZI</name>
<accession>A0A136J9I4</accession>
<feature type="compositionally biased region" description="Polar residues" evidence="1">
    <location>
        <begin position="826"/>
        <end position="849"/>
    </location>
</feature>
<dbReference type="OrthoDB" id="3941926at2759"/>
<protein>
    <recommendedName>
        <fullName evidence="4">RRM domain-containing protein</fullName>
    </recommendedName>
</protein>
<evidence type="ECO:0000256" key="1">
    <source>
        <dbReference type="SAM" id="MobiDB-lite"/>
    </source>
</evidence>
<feature type="compositionally biased region" description="Low complexity" evidence="1">
    <location>
        <begin position="775"/>
        <end position="807"/>
    </location>
</feature>
<feature type="compositionally biased region" description="Polar residues" evidence="1">
    <location>
        <begin position="1262"/>
        <end position="1274"/>
    </location>
</feature>
<gene>
    <name evidence="2" type="ORF">Micbo1qcDRAFT_172649</name>
</gene>
<feature type="compositionally biased region" description="Basic and acidic residues" evidence="1">
    <location>
        <begin position="880"/>
        <end position="889"/>
    </location>
</feature>
<keyword evidence="3" id="KW-1185">Reference proteome</keyword>
<feature type="compositionally biased region" description="Basic and acidic residues" evidence="1">
    <location>
        <begin position="1307"/>
        <end position="1329"/>
    </location>
</feature>
<feature type="region of interest" description="Disordered" evidence="1">
    <location>
        <begin position="880"/>
        <end position="974"/>
    </location>
</feature>
<evidence type="ECO:0000313" key="2">
    <source>
        <dbReference type="EMBL" id="KXJ93746.1"/>
    </source>
</evidence>
<feature type="region of interest" description="Disordered" evidence="1">
    <location>
        <begin position="752"/>
        <end position="850"/>
    </location>
</feature>
<evidence type="ECO:0008006" key="4">
    <source>
        <dbReference type="Google" id="ProtNLM"/>
    </source>
</evidence>
<reference evidence="3" key="1">
    <citation type="submission" date="2016-02" db="EMBL/GenBank/DDBJ databases">
        <title>Draft genome sequence of Microdochium bolleyi, a fungal endophyte of beachgrass.</title>
        <authorList>
            <consortium name="DOE Joint Genome Institute"/>
            <person name="David A.S."/>
            <person name="May G."/>
            <person name="Haridas S."/>
            <person name="Lim J."/>
            <person name="Wang M."/>
            <person name="Labutti K."/>
            <person name="Lipzen A."/>
            <person name="Barry K."/>
            <person name="Grigoriev I.V."/>
        </authorList>
    </citation>
    <scope>NUCLEOTIDE SEQUENCE [LARGE SCALE GENOMIC DNA]</scope>
    <source>
        <strain evidence="3">J235TASD1</strain>
    </source>
</reference>
<dbReference type="InParanoid" id="A0A136J9I4"/>
<evidence type="ECO:0000313" key="3">
    <source>
        <dbReference type="Proteomes" id="UP000070501"/>
    </source>
</evidence>
<feature type="compositionally biased region" description="Basic residues" evidence="1">
    <location>
        <begin position="890"/>
        <end position="902"/>
    </location>
</feature>
<feature type="compositionally biased region" description="Polar residues" evidence="1">
    <location>
        <begin position="754"/>
        <end position="768"/>
    </location>
</feature>
<feature type="compositionally biased region" description="Low complexity" evidence="1">
    <location>
        <begin position="917"/>
        <end position="928"/>
    </location>
</feature>
<feature type="compositionally biased region" description="Basic and acidic residues" evidence="1">
    <location>
        <begin position="1485"/>
        <end position="1498"/>
    </location>
</feature>
<sequence length="1535" mass="166785">MALTTWRHVADQAARSAGPPPHPDQYGFRHYYEAEPPVRFFKDVPAGARAVFSTENGKRPLRPVASPDIKRNCYAWPADQIAWLCNNIRTNFPAESKYLQPVRSYCDLYNYWDAYDIYHYGAQNLNNVVNRMRHENLTYLPALAEGARPEFERWVDSLLHTDQRFATRLKAWNDQNSPDIMSILDSKHKADHEDLKRFYLTVLRGVLWERHQALRSRPPTPTSVDLRSKTASTSSRSGCSSAAEADLQVRTPCGDLVVDGTSATAARRRRLGCHAENSDGPASGLMQRLALPTIAPHHVQLGLTPAAAALLPFTFKVFPPPQDSDGFPLASAMPPHMPVAPHHTPFPEPACSQAPISCYRQSSAYAGNPVQPMSQTWQGHPDTRSATTTWATMPHRPNHHSQATHIHYGGHHARSTPPRQVQANSKPLHARYPSNIIPPYPSQAIPPLTTSSSAGPRPLPQPPAVPYGRKHSVNRDTSRNLNSAQGKWQTIGKDDLHGVKHTFTKNRAGSSFSGRSHIHARNVSGNGAVHNSILGYRNEASRRVSTQHLHNAGTRNGDFQDDVFTQSTKNTTLNHKKDFNLYTECLNSKKDWQTMQFEPCPCSRCQAMSRSIFVTFSFRSHGIRSHPRFIPEFAHDASEKLRTIFSSFGPIEGIQVWPTRSSATIRFAAEGANHVAIKEAHDKHQPLFDWYLMPNGLTKDLPESTDAKQDKRLAEKPFQLTYLVSDSYWPRGQPRAETASALPLDAAVKEVSSGAISSNQETSASPKQSSRRTDSAASPSQRSDSSSTVLSSTTLTGNGGSKSNSAKNKNKGKKTKAALTPHATLHTKQATSTKNSSISGALSVDNQGSPLRAVRHNWRRSGAHQPPTISSQNNFRGEQNFHQHQDKGRNKSFGKLRVSKQRHQNDPEYRTPLKNQSGSNGAGSSYSSEVPPDFQAQAGSVASNAAGPKTRKRSESSLRSQVIDESPRFFPHAPQDFDDGICDVEPWPVYQDQMALIDSCNVVNQNNNNSQRPRGISNTSSSGFWGPRTSQTSSVAFCGRTPAPSRASMSASRAAYMRQSPSVIRPGHFNTAPKALNPLAADFVSPTRTPALSGLSVTAEEANAGESRLPTIGGLDGCMSAPGSPQSGSSPAIMTPTGDATSEVADETVMGLDPVQTSNNTVPHGAAGDWQATVLKLFGTIDEKDIANDIHEVCKDTDAKFVSADATGAAAVQLSEEIKAQEVAQLPKKKMKKKSAKKKQAANLADGVQSQGSPGKKVTTKAKFNNKSEGSSSRPHSRASGERPANNEFFKSKCFQHNGGSNVPWRKNNDNGKHQHTDDGVGKPAELSKDNNNNSSSNGHGKAYTNDTNSGARDAEDKHNKPAASHMTLPRGHAHSANPYASYKANKTKARPSIPEMLRQKKSCPDFTAPNGTGAPSFPSPRGKPHRGNNMTSSAAENNAGQKPATSPKMQLSAMDWPELPTSSPSMKMKGTTGVTPGPTSGGHGLDKTKTSTEEVPDKSTAASVDSVGGGSVWKRKSPIKDVPVTESVSLTGWL</sequence>
<proteinExistence type="predicted"/>
<feature type="region of interest" description="Disordered" evidence="1">
    <location>
        <begin position="1007"/>
        <end position="1028"/>
    </location>
</feature>
<dbReference type="EMBL" id="KQ964247">
    <property type="protein sequence ID" value="KXJ93746.1"/>
    <property type="molecule type" value="Genomic_DNA"/>
</dbReference>
<feature type="region of interest" description="Disordered" evidence="1">
    <location>
        <begin position="214"/>
        <end position="240"/>
    </location>
</feature>